<evidence type="ECO:0000256" key="3">
    <source>
        <dbReference type="ARBA" id="ARBA00011918"/>
    </source>
</evidence>
<proteinExistence type="inferred from homology"/>
<dbReference type="GO" id="GO:0006281">
    <property type="term" value="P:DNA repair"/>
    <property type="evidence" value="ECO:0007669"/>
    <property type="project" value="UniProtKB-KW"/>
</dbReference>
<dbReference type="InterPro" id="IPR001497">
    <property type="entry name" value="MethylDNA_cys_MeTrfase_AS"/>
</dbReference>
<comment type="similarity">
    <text evidence="2">Belongs to the MGMT family.</text>
</comment>
<sequence>MNIYYGQYEFPIGKIFISATPAGLFNLALGRHDLALNFASLSRKSDFTFLHDQDRFEDLLVDLAGYFAGLPTEFNYPLDLRGASPFERSIWEKARQIPYGQVRSYKWMAAQIHNPKASKAVGRALGMNPLPIIIPCHRVIMHDMSLGGFSAGAGWKEKLLMQERGELRIL</sequence>
<reference evidence="11" key="1">
    <citation type="submission" date="2020-07" db="EMBL/GenBank/DDBJ databases">
        <title>Huge and variable diversity of episymbiotic CPR bacteria and DPANN archaea in groundwater ecosystems.</title>
        <authorList>
            <person name="He C.Y."/>
            <person name="Keren R."/>
            <person name="Whittaker M."/>
            <person name="Farag I.F."/>
            <person name="Doudna J."/>
            <person name="Cate J.H.D."/>
            <person name="Banfield J.F."/>
        </authorList>
    </citation>
    <scope>NUCLEOTIDE SEQUENCE</scope>
    <source>
        <strain evidence="11">NC_groundwater_1520_Pr4_B-0.1um_53_5</strain>
    </source>
</reference>
<gene>
    <name evidence="11" type="ORF">HY768_11695</name>
</gene>
<evidence type="ECO:0000256" key="5">
    <source>
        <dbReference type="ARBA" id="ARBA00022679"/>
    </source>
</evidence>
<dbReference type="Gene3D" id="3.30.160.70">
    <property type="entry name" value="Methylated DNA-protein cysteine methyltransferase domain"/>
    <property type="match status" value="1"/>
</dbReference>
<comment type="catalytic activity">
    <reaction evidence="1">
        <text>a 4-O-methyl-thymidine in DNA + L-cysteinyl-[protein] = a thymidine in DNA + S-methyl-L-cysteinyl-[protein]</text>
        <dbReference type="Rhea" id="RHEA:53428"/>
        <dbReference type="Rhea" id="RHEA-COMP:10131"/>
        <dbReference type="Rhea" id="RHEA-COMP:10132"/>
        <dbReference type="Rhea" id="RHEA-COMP:13555"/>
        <dbReference type="Rhea" id="RHEA-COMP:13556"/>
        <dbReference type="ChEBI" id="CHEBI:29950"/>
        <dbReference type="ChEBI" id="CHEBI:82612"/>
        <dbReference type="ChEBI" id="CHEBI:137386"/>
        <dbReference type="ChEBI" id="CHEBI:137387"/>
        <dbReference type="EC" id="2.1.1.63"/>
    </reaction>
</comment>
<evidence type="ECO:0000256" key="1">
    <source>
        <dbReference type="ARBA" id="ARBA00001286"/>
    </source>
</evidence>
<dbReference type="InterPro" id="IPR008332">
    <property type="entry name" value="MethylG_MeTrfase_N"/>
</dbReference>
<dbReference type="Pfam" id="PF01035">
    <property type="entry name" value="DNA_binding_1"/>
    <property type="match status" value="1"/>
</dbReference>
<dbReference type="InterPro" id="IPR036217">
    <property type="entry name" value="MethylDNA_cys_MeTrfase_DNAb"/>
</dbReference>
<protein>
    <recommendedName>
        <fullName evidence="3">methylated-DNA--[protein]-cysteine S-methyltransferase</fullName>
        <ecNumber evidence="3">2.1.1.63</ecNumber>
    </recommendedName>
</protein>
<dbReference type="PANTHER" id="PTHR10815">
    <property type="entry name" value="METHYLATED-DNA--PROTEIN-CYSTEINE METHYLTRANSFERASE"/>
    <property type="match status" value="1"/>
</dbReference>
<evidence type="ECO:0000256" key="2">
    <source>
        <dbReference type="ARBA" id="ARBA00008711"/>
    </source>
</evidence>
<keyword evidence="4" id="KW-0489">Methyltransferase</keyword>
<dbReference type="InterPro" id="IPR036388">
    <property type="entry name" value="WH-like_DNA-bd_sf"/>
</dbReference>
<feature type="domain" description="Methylated-DNA-[protein]-cysteine S-methyltransferase DNA binding" evidence="9">
    <location>
        <begin position="85"/>
        <end position="164"/>
    </location>
</feature>
<evidence type="ECO:0000313" key="12">
    <source>
        <dbReference type="Proteomes" id="UP000736328"/>
    </source>
</evidence>
<comment type="catalytic activity">
    <reaction evidence="8">
        <text>a 6-O-methyl-2'-deoxyguanosine in DNA + L-cysteinyl-[protein] = S-methyl-L-cysteinyl-[protein] + a 2'-deoxyguanosine in DNA</text>
        <dbReference type="Rhea" id="RHEA:24000"/>
        <dbReference type="Rhea" id="RHEA-COMP:10131"/>
        <dbReference type="Rhea" id="RHEA-COMP:10132"/>
        <dbReference type="Rhea" id="RHEA-COMP:11367"/>
        <dbReference type="Rhea" id="RHEA-COMP:11368"/>
        <dbReference type="ChEBI" id="CHEBI:29950"/>
        <dbReference type="ChEBI" id="CHEBI:82612"/>
        <dbReference type="ChEBI" id="CHEBI:85445"/>
        <dbReference type="ChEBI" id="CHEBI:85448"/>
        <dbReference type="EC" id="2.1.1.63"/>
    </reaction>
</comment>
<keyword evidence="7" id="KW-0234">DNA repair</keyword>
<dbReference type="SUPFAM" id="SSF53155">
    <property type="entry name" value="Methylated DNA-protein cysteine methyltransferase domain"/>
    <property type="match status" value="1"/>
</dbReference>
<dbReference type="Proteomes" id="UP000736328">
    <property type="component" value="Unassembled WGS sequence"/>
</dbReference>
<evidence type="ECO:0000256" key="8">
    <source>
        <dbReference type="ARBA" id="ARBA00049348"/>
    </source>
</evidence>
<evidence type="ECO:0000259" key="10">
    <source>
        <dbReference type="Pfam" id="PF02870"/>
    </source>
</evidence>
<accession>A0A933IB64</accession>
<dbReference type="GO" id="GO:0032259">
    <property type="term" value="P:methylation"/>
    <property type="evidence" value="ECO:0007669"/>
    <property type="project" value="UniProtKB-KW"/>
</dbReference>
<dbReference type="InterPro" id="IPR036631">
    <property type="entry name" value="MGMT_N_sf"/>
</dbReference>
<keyword evidence="5" id="KW-0808">Transferase</keyword>
<evidence type="ECO:0000256" key="6">
    <source>
        <dbReference type="ARBA" id="ARBA00022763"/>
    </source>
</evidence>
<dbReference type="AlphaFoldDB" id="A0A933IB64"/>
<dbReference type="PANTHER" id="PTHR10815:SF5">
    <property type="entry name" value="METHYLATED-DNA--PROTEIN-CYSTEINE METHYLTRANSFERASE"/>
    <property type="match status" value="1"/>
</dbReference>
<evidence type="ECO:0000256" key="4">
    <source>
        <dbReference type="ARBA" id="ARBA00022603"/>
    </source>
</evidence>
<organism evidence="11 12">
    <name type="scientific">candidate division TA06 bacterium</name>
    <dbReference type="NCBI Taxonomy" id="2250710"/>
    <lineage>
        <taxon>Bacteria</taxon>
        <taxon>Bacteria division TA06</taxon>
    </lineage>
</organism>
<dbReference type="EMBL" id="JACQXR010000164">
    <property type="protein sequence ID" value="MBI4727856.1"/>
    <property type="molecule type" value="Genomic_DNA"/>
</dbReference>
<dbReference type="EC" id="2.1.1.63" evidence="3"/>
<dbReference type="PROSITE" id="PS00374">
    <property type="entry name" value="MGMT"/>
    <property type="match status" value="1"/>
</dbReference>
<dbReference type="Gene3D" id="1.10.10.10">
    <property type="entry name" value="Winged helix-like DNA-binding domain superfamily/Winged helix DNA-binding domain"/>
    <property type="match status" value="1"/>
</dbReference>
<comment type="caution">
    <text evidence="11">The sequence shown here is derived from an EMBL/GenBank/DDBJ whole genome shotgun (WGS) entry which is preliminary data.</text>
</comment>
<evidence type="ECO:0000313" key="11">
    <source>
        <dbReference type="EMBL" id="MBI4727856.1"/>
    </source>
</evidence>
<dbReference type="Pfam" id="PF02870">
    <property type="entry name" value="Methyltransf_1N"/>
    <property type="match status" value="1"/>
</dbReference>
<evidence type="ECO:0000256" key="7">
    <source>
        <dbReference type="ARBA" id="ARBA00023204"/>
    </source>
</evidence>
<dbReference type="CDD" id="cd06445">
    <property type="entry name" value="ATase"/>
    <property type="match status" value="1"/>
</dbReference>
<feature type="domain" description="Methylguanine DNA methyltransferase ribonuclease-like" evidence="10">
    <location>
        <begin position="3"/>
        <end position="80"/>
    </location>
</feature>
<dbReference type="SUPFAM" id="SSF46767">
    <property type="entry name" value="Methylated DNA-protein cysteine methyltransferase, C-terminal domain"/>
    <property type="match status" value="1"/>
</dbReference>
<evidence type="ECO:0000259" key="9">
    <source>
        <dbReference type="Pfam" id="PF01035"/>
    </source>
</evidence>
<dbReference type="FunFam" id="1.10.10.10:FF:000214">
    <property type="entry name" value="Methylated-DNA--protein-cysteine methyltransferase"/>
    <property type="match status" value="1"/>
</dbReference>
<name>A0A933IB64_UNCT6</name>
<dbReference type="GO" id="GO:0003908">
    <property type="term" value="F:methylated-DNA-[protein]-cysteine S-methyltransferase activity"/>
    <property type="evidence" value="ECO:0007669"/>
    <property type="project" value="UniProtKB-EC"/>
</dbReference>
<dbReference type="InterPro" id="IPR014048">
    <property type="entry name" value="MethylDNA_cys_MeTrfase_DNA-bd"/>
</dbReference>
<keyword evidence="6" id="KW-0227">DNA damage</keyword>
<dbReference type="NCBIfam" id="TIGR00589">
    <property type="entry name" value="ogt"/>
    <property type="match status" value="1"/>
</dbReference>